<organism evidence="2 3">
    <name type="scientific">Pedobacter duraquae</name>
    <dbReference type="NCBI Taxonomy" id="425511"/>
    <lineage>
        <taxon>Bacteria</taxon>
        <taxon>Pseudomonadati</taxon>
        <taxon>Bacteroidota</taxon>
        <taxon>Sphingobacteriia</taxon>
        <taxon>Sphingobacteriales</taxon>
        <taxon>Sphingobacteriaceae</taxon>
        <taxon>Pedobacter</taxon>
    </lineage>
</organism>
<dbReference type="Gene3D" id="3.60.15.10">
    <property type="entry name" value="Ribonuclease Z/Hydroxyacylglutathione hydrolase-like"/>
    <property type="match status" value="1"/>
</dbReference>
<dbReference type="SUPFAM" id="SSF56281">
    <property type="entry name" value="Metallo-hydrolase/oxidoreductase"/>
    <property type="match status" value="1"/>
</dbReference>
<dbReference type="PANTHER" id="PTHR15032">
    <property type="entry name" value="N-ACYL-PHOSPHATIDYLETHANOLAMINE-HYDROLYZING PHOSPHOLIPASE D"/>
    <property type="match status" value="1"/>
</dbReference>
<dbReference type="Pfam" id="PF12706">
    <property type="entry name" value="Lactamase_B_2"/>
    <property type="match status" value="1"/>
</dbReference>
<dbReference type="RefSeq" id="WP_133551681.1">
    <property type="nucleotide sequence ID" value="NZ_SNWM01000001.1"/>
</dbReference>
<feature type="domain" description="Metallo-beta-lactamase" evidence="1">
    <location>
        <begin position="116"/>
        <end position="313"/>
    </location>
</feature>
<reference evidence="2 3" key="1">
    <citation type="submission" date="2019-03" db="EMBL/GenBank/DDBJ databases">
        <title>Genomic Encyclopedia of Archaeal and Bacterial Type Strains, Phase II (KMG-II): from individual species to whole genera.</title>
        <authorList>
            <person name="Goeker M."/>
        </authorList>
    </citation>
    <scope>NUCLEOTIDE SEQUENCE [LARGE SCALE GENOMIC DNA]</scope>
    <source>
        <strain evidence="2 3">DSM 19034</strain>
    </source>
</reference>
<dbReference type="OrthoDB" id="9805728at2"/>
<name>A0A4R6IP30_9SPHI</name>
<sequence length="371" mass="41780">MLSILLCCTIGIGLFIALTFYVLQLPVFGKLPAGERLIRVKGLPNYDDGAIQNLSHTPQLAPGATYFDLLRSLFKKNIGGTPTGTLPHKYPDFNFVDTPKITWFGHSSYLIQADGRSILVDPVFSKRTSPFSFMGNLNYPGTDFMKAEDFPDLDVVLITHDHYDHMDYQTILKLTSRATLFITSIGVGSHLERWGIPNDKIVELAWYENFKSSYGFEVTALPARHFAGRGFKRNQTAWSSFFLQTSAHKIYLGGDSGYDTHFEKIGKTYGPFDIAILECGQYNAYWPFIHMFPEETIQAAIDLKAKYLLPVHWGKFTLARHPWNEPVIRAVAHASIIRQSITTPMLGEAVVLDAHYPSDAWWLDSSNNASV</sequence>
<dbReference type="GO" id="GO:0005737">
    <property type="term" value="C:cytoplasm"/>
    <property type="evidence" value="ECO:0007669"/>
    <property type="project" value="TreeGrafter"/>
</dbReference>
<dbReference type="PANTHER" id="PTHR15032:SF4">
    <property type="entry name" value="N-ACYL-PHOSPHATIDYLETHANOLAMINE-HYDROLYZING PHOSPHOLIPASE D"/>
    <property type="match status" value="1"/>
</dbReference>
<comment type="caution">
    <text evidence="2">The sequence shown here is derived from an EMBL/GenBank/DDBJ whole genome shotgun (WGS) entry which is preliminary data.</text>
</comment>
<dbReference type="InterPro" id="IPR001279">
    <property type="entry name" value="Metallo-B-lactamas"/>
</dbReference>
<keyword evidence="3" id="KW-1185">Reference proteome</keyword>
<protein>
    <submittedName>
        <fullName evidence="2">L-ascorbate metabolism protein UlaG (Beta-lactamase superfamily)</fullName>
    </submittedName>
</protein>
<evidence type="ECO:0000313" key="3">
    <source>
        <dbReference type="Proteomes" id="UP000295499"/>
    </source>
</evidence>
<accession>A0A4R6IP30</accession>
<evidence type="ECO:0000313" key="2">
    <source>
        <dbReference type="EMBL" id="TDO24034.1"/>
    </source>
</evidence>
<dbReference type="EMBL" id="SNWM01000001">
    <property type="protein sequence ID" value="TDO24034.1"/>
    <property type="molecule type" value="Genomic_DNA"/>
</dbReference>
<gene>
    <name evidence="2" type="ORF">CLV32_0321</name>
</gene>
<evidence type="ECO:0000259" key="1">
    <source>
        <dbReference type="Pfam" id="PF12706"/>
    </source>
</evidence>
<dbReference type="Proteomes" id="UP000295499">
    <property type="component" value="Unassembled WGS sequence"/>
</dbReference>
<proteinExistence type="predicted"/>
<dbReference type="InterPro" id="IPR036866">
    <property type="entry name" value="RibonucZ/Hydroxyglut_hydro"/>
</dbReference>
<dbReference type="AlphaFoldDB" id="A0A4R6IP30"/>